<feature type="compositionally biased region" description="Low complexity" evidence="5">
    <location>
        <begin position="267"/>
        <end position="280"/>
    </location>
</feature>
<name>A0ABP0BL38_9PEZI</name>
<dbReference type="CDD" id="cd00086">
    <property type="entry name" value="homeodomain"/>
    <property type="match status" value="1"/>
</dbReference>
<evidence type="ECO:0000313" key="8">
    <source>
        <dbReference type="Proteomes" id="UP001642406"/>
    </source>
</evidence>
<organism evidence="7 8">
    <name type="scientific">Sporothrix bragantina</name>
    <dbReference type="NCBI Taxonomy" id="671064"/>
    <lineage>
        <taxon>Eukaryota</taxon>
        <taxon>Fungi</taxon>
        <taxon>Dikarya</taxon>
        <taxon>Ascomycota</taxon>
        <taxon>Pezizomycotina</taxon>
        <taxon>Sordariomycetes</taxon>
        <taxon>Sordariomycetidae</taxon>
        <taxon>Ophiostomatales</taxon>
        <taxon>Ophiostomataceae</taxon>
        <taxon>Sporothrix</taxon>
    </lineage>
</organism>
<dbReference type="Proteomes" id="UP001642406">
    <property type="component" value="Unassembled WGS sequence"/>
</dbReference>
<gene>
    <name evidence="7" type="primary">CUP9</name>
    <name evidence="7" type="ORF">SBRCBS47491_004161</name>
</gene>
<proteinExistence type="predicted"/>
<feature type="compositionally biased region" description="Polar residues" evidence="5">
    <location>
        <begin position="79"/>
        <end position="88"/>
    </location>
</feature>
<feature type="DNA-binding region" description="Homeobox" evidence="4">
    <location>
        <begin position="338"/>
        <end position="400"/>
    </location>
</feature>
<feature type="compositionally biased region" description="Gly residues" evidence="5">
    <location>
        <begin position="441"/>
        <end position="451"/>
    </location>
</feature>
<feature type="compositionally biased region" description="Polar residues" evidence="5">
    <location>
        <begin position="181"/>
        <end position="195"/>
    </location>
</feature>
<keyword evidence="3 4" id="KW-0539">Nucleus</keyword>
<feature type="region of interest" description="Disordered" evidence="5">
    <location>
        <begin position="1"/>
        <end position="349"/>
    </location>
</feature>
<dbReference type="InterPro" id="IPR009057">
    <property type="entry name" value="Homeodomain-like_sf"/>
</dbReference>
<evidence type="ECO:0000313" key="7">
    <source>
        <dbReference type="EMBL" id="CAK7220357.1"/>
    </source>
</evidence>
<feature type="region of interest" description="Disordered" evidence="5">
    <location>
        <begin position="417"/>
        <end position="457"/>
    </location>
</feature>
<accession>A0ABP0BL38</accession>
<keyword evidence="1 4" id="KW-0238">DNA-binding</keyword>
<feature type="compositionally biased region" description="Polar residues" evidence="5">
    <location>
        <begin position="231"/>
        <end position="260"/>
    </location>
</feature>
<keyword evidence="2 4" id="KW-0371">Homeobox</keyword>
<dbReference type="Pfam" id="PF05920">
    <property type="entry name" value="Homeobox_KN"/>
    <property type="match status" value="1"/>
</dbReference>
<feature type="region of interest" description="Disordered" evidence="5">
    <location>
        <begin position="482"/>
        <end position="503"/>
    </location>
</feature>
<dbReference type="PANTHER" id="PTHR11850">
    <property type="entry name" value="HOMEOBOX PROTEIN TRANSCRIPTION FACTORS"/>
    <property type="match status" value="1"/>
</dbReference>
<dbReference type="Gene3D" id="1.10.10.60">
    <property type="entry name" value="Homeodomain-like"/>
    <property type="match status" value="1"/>
</dbReference>
<evidence type="ECO:0000256" key="5">
    <source>
        <dbReference type="SAM" id="MobiDB-lite"/>
    </source>
</evidence>
<sequence length="503" mass="54194">MRRISTSAPHELGGNPFSSGAQQNQTQDQPSLPPIREALSFFYEGPPPSSTAPSSRAASDPRRLSNSPRAANEPLADGNDNSTYTLTPEQDRSRREQRPYAAYHGFERPPADRDDRFNQVPRGYQGMGYPPPNEQNGSPSGSYIDGTASTASGVSSPPSSSVFSSTAETDAWSGPPHRRSATQNMPPAPASSSSWGERAPEPRRYTDSQYPSNGRPSLPAPPYRMDDHMPSFSSGPQPPYTSSGPYQQHPSRTQSLSGGSIRSFDRAAFPPSASASAGSSQYGGLRHQSRPSASAPYHHRPQQDYYGSNDYRNRGPSASHGNGVLGGVANGRLNDSNQRKRRGNLPKETTDKLRAWFADHLHHPYPSEDEKQDLMEQTGLQMNQISNWFINARRRHLPALINNAKAVSGAMSGVHGGSSGGSGVMSSGMSNGMDGMRSSSGSGGMPGGGPGSVRHKGYYAPADHMYASSDRMYGSFDRSLEPRSASLYRGDPRHISPGSDDDY</sequence>
<reference evidence="7 8" key="1">
    <citation type="submission" date="2024-01" db="EMBL/GenBank/DDBJ databases">
        <authorList>
            <person name="Allen C."/>
            <person name="Tagirdzhanova G."/>
        </authorList>
    </citation>
    <scope>NUCLEOTIDE SEQUENCE [LARGE SCALE GENOMIC DNA]</scope>
</reference>
<feature type="compositionally biased region" description="Low complexity" evidence="5">
    <location>
        <begin position="146"/>
        <end position="165"/>
    </location>
</feature>
<dbReference type="PROSITE" id="PS50071">
    <property type="entry name" value="HOMEOBOX_2"/>
    <property type="match status" value="1"/>
</dbReference>
<feature type="compositionally biased region" description="Low complexity" evidence="5">
    <location>
        <begin position="424"/>
        <end position="440"/>
    </location>
</feature>
<keyword evidence="8" id="KW-1185">Reference proteome</keyword>
<evidence type="ECO:0000259" key="6">
    <source>
        <dbReference type="PROSITE" id="PS50071"/>
    </source>
</evidence>
<feature type="domain" description="Homeobox" evidence="6">
    <location>
        <begin position="336"/>
        <end position="399"/>
    </location>
</feature>
<feature type="compositionally biased region" description="Basic and acidic residues" evidence="5">
    <location>
        <begin position="105"/>
        <end position="117"/>
    </location>
</feature>
<comment type="caution">
    <text evidence="7">The sequence shown here is derived from an EMBL/GenBank/DDBJ whole genome shotgun (WGS) entry which is preliminary data.</text>
</comment>
<dbReference type="InterPro" id="IPR001356">
    <property type="entry name" value="HD"/>
</dbReference>
<dbReference type="InterPro" id="IPR008422">
    <property type="entry name" value="KN_HD"/>
</dbReference>
<evidence type="ECO:0000256" key="2">
    <source>
        <dbReference type="ARBA" id="ARBA00023155"/>
    </source>
</evidence>
<feature type="compositionally biased region" description="Basic and acidic residues" evidence="5">
    <location>
        <begin position="89"/>
        <end position="98"/>
    </location>
</feature>
<evidence type="ECO:0000256" key="3">
    <source>
        <dbReference type="ARBA" id="ARBA00023242"/>
    </source>
</evidence>
<dbReference type="SUPFAM" id="SSF46689">
    <property type="entry name" value="Homeodomain-like"/>
    <property type="match status" value="1"/>
</dbReference>
<comment type="subcellular location">
    <subcellularLocation>
        <location evidence="4">Nucleus</location>
    </subcellularLocation>
</comment>
<dbReference type="EMBL" id="CAWUHC010000030">
    <property type="protein sequence ID" value="CAK7220357.1"/>
    <property type="molecule type" value="Genomic_DNA"/>
</dbReference>
<dbReference type="GO" id="GO:0003677">
    <property type="term" value="F:DNA binding"/>
    <property type="evidence" value="ECO:0007669"/>
    <property type="project" value="UniProtKB-KW"/>
</dbReference>
<dbReference type="SMART" id="SM00389">
    <property type="entry name" value="HOX"/>
    <property type="match status" value="1"/>
</dbReference>
<evidence type="ECO:0000256" key="1">
    <source>
        <dbReference type="ARBA" id="ARBA00023125"/>
    </source>
</evidence>
<feature type="compositionally biased region" description="Polar residues" evidence="5">
    <location>
        <begin position="16"/>
        <end position="30"/>
    </location>
</feature>
<evidence type="ECO:0000256" key="4">
    <source>
        <dbReference type="PROSITE-ProRule" id="PRU00108"/>
    </source>
</evidence>
<protein>
    <submittedName>
        <fullName evidence="7">Homeodomain super</fullName>
    </submittedName>
</protein>
<dbReference type="InterPro" id="IPR050224">
    <property type="entry name" value="TALE_homeobox"/>
</dbReference>